<dbReference type="GO" id="GO:0000139">
    <property type="term" value="C:Golgi membrane"/>
    <property type="evidence" value="ECO:0007669"/>
    <property type="project" value="InterPro"/>
</dbReference>
<evidence type="ECO:0000256" key="2">
    <source>
        <dbReference type="SAM" id="Phobius"/>
    </source>
</evidence>
<dbReference type="EMBL" id="LIAE01007261">
    <property type="protein sequence ID" value="PAV80511.1"/>
    <property type="molecule type" value="Genomic_DNA"/>
</dbReference>
<dbReference type="GO" id="GO:0006506">
    <property type="term" value="P:GPI anchor biosynthetic process"/>
    <property type="evidence" value="ECO:0007669"/>
    <property type="project" value="TreeGrafter"/>
</dbReference>
<evidence type="ECO:0000256" key="1">
    <source>
        <dbReference type="SAM" id="MobiDB-lite"/>
    </source>
</evidence>
<dbReference type="InterPro" id="IPR039545">
    <property type="entry name" value="PGAP2"/>
</dbReference>
<dbReference type="OrthoDB" id="68581at2759"/>
<dbReference type="AlphaFoldDB" id="A0A2A2L2L9"/>
<dbReference type="Proteomes" id="UP000218231">
    <property type="component" value="Unassembled WGS sequence"/>
</dbReference>
<proteinExistence type="predicted"/>
<organism evidence="3 4">
    <name type="scientific">Diploscapter pachys</name>
    <dbReference type="NCBI Taxonomy" id="2018661"/>
    <lineage>
        <taxon>Eukaryota</taxon>
        <taxon>Metazoa</taxon>
        <taxon>Ecdysozoa</taxon>
        <taxon>Nematoda</taxon>
        <taxon>Chromadorea</taxon>
        <taxon>Rhabditida</taxon>
        <taxon>Rhabditina</taxon>
        <taxon>Rhabditomorpha</taxon>
        <taxon>Rhabditoidea</taxon>
        <taxon>Rhabditidae</taxon>
        <taxon>Diploscapter</taxon>
    </lineage>
</organism>
<reference evidence="3 4" key="1">
    <citation type="journal article" date="2017" name="Curr. Biol.">
        <title>Genome architecture and evolution of a unichromosomal asexual nematode.</title>
        <authorList>
            <person name="Fradin H."/>
            <person name="Zegar C."/>
            <person name="Gutwein M."/>
            <person name="Lucas J."/>
            <person name="Kovtun M."/>
            <person name="Corcoran D."/>
            <person name="Baugh L.R."/>
            <person name="Kiontke K."/>
            <person name="Gunsalus K."/>
            <person name="Fitch D.H."/>
            <person name="Piano F."/>
        </authorList>
    </citation>
    <scope>NUCLEOTIDE SEQUENCE [LARGE SCALE GENOMIC DNA]</scope>
    <source>
        <strain evidence="3">PF1309</strain>
    </source>
</reference>
<keyword evidence="2" id="KW-0472">Membrane</keyword>
<keyword evidence="4" id="KW-1185">Reference proteome</keyword>
<accession>A0A2A2L2L9</accession>
<sequence>MSCDTPSSSLSSMEVKRETDEDSCSSTTRHSSIRSACNQSLPIPTHYSPPKRIIQELFMPLCRQISFQPIDSFKGDSLPDMDRLYLDAIYANVIPLVLRIFHAHALRGIVQQEYQGEFTDAFKICNDLMPILTGLLFRLLLDTISISAIESLAMALFSIVTVHNDFAEFNRYCKIVFAMTASLNMLITSLVLFSFRRYVTQSIDSISVGVKIMSTALFCYFAPQYFQFHLSSISYPTCHSYLPSSLAMIEYVTTLSYMSFHFTQLIDVRHCHFVCYPRDSSGECEPLNPENFKKGGKYEYCRAFEYNQRKKWAYY</sequence>
<feature type="transmembrane region" description="Helical" evidence="2">
    <location>
        <begin position="175"/>
        <end position="195"/>
    </location>
</feature>
<feature type="compositionally biased region" description="Polar residues" evidence="1">
    <location>
        <begin position="1"/>
        <end position="12"/>
    </location>
</feature>
<dbReference type="PANTHER" id="PTHR12892:SF8">
    <property type="entry name" value="PROTEIN CBG16685"/>
    <property type="match status" value="1"/>
</dbReference>
<evidence type="ECO:0000313" key="4">
    <source>
        <dbReference type="Proteomes" id="UP000218231"/>
    </source>
</evidence>
<feature type="transmembrane region" description="Helical" evidence="2">
    <location>
        <begin position="139"/>
        <end position="163"/>
    </location>
</feature>
<name>A0A2A2L2L9_9BILA</name>
<dbReference type="PANTHER" id="PTHR12892">
    <property type="entry name" value="FGF RECEPTOR ACTIVATING PROTEIN 1"/>
    <property type="match status" value="1"/>
</dbReference>
<keyword evidence="2" id="KW-1133">Transmembrane helix</keyword>
<dbReference type="GO" id="GO:0005789">
    <property type="term" value="C:endoplasmic reticulum membrane"/>
    <property type="evidence" value="ECO:0007669"/>
    <property type="project" value="TreeGrafter"/>
</dbReference>
<evidence type="ECO:0000313" key="3">
    <source>
        <dbReference type="EMBL" id="PAV80511.1"/>
    </source>
</evidence>
<keyword evidence="2" id="KW-0812">Transmembrane</keyword>
<comment type="caution">
    <text evidence="3">The sequence shown here is derived from an EMBL/GenBank/DDBJ whole genome shotgun (WGS) entry which is preliminary data.</text>
</comment>
<protein>
    <submittedName>
        <fullName evidence="3">Uncharacterized protein</fullName>
    </submittedName>
</protein>
<gene>
    <name evidence="3" type="ORF">WR25_02937</name>
</gene>
<feature type="region of interest" description="Disordered" evidence="1">
    <location>
        <begin position="1"/>
        <end position="30"/>
    </location>
</feature>